<dbReference type="GO" id="GO:0005524">
    <property type="term" value="F:ATP binding"/>
    <property type="evidence" value="ECO:0007669"/>
    <property type="project" value="UniProtKB-KW"/>
</dbReference>
<reference evidence="8" key="1">
    <citation type="submission" date="2016-10" db="EMBL/GenBank/DDBJ databases">
        <authorList>
            <person name="Varghese N."/>
            <person name="Submissions S."/>
        </authorList>
    </citation>
    <scope>NUCLEOTIDE SEQUENCE [LARGE SCALE GENOMIC DNA]</scope>
    <source>
        <strain evidence="8">DSM 22951</strain>
    </source>
</reference>
<gene>
    <name evidence="7" type="ORF">SAMN04489750_2789</name>
</gene>
<dbReference type="SMART" id="SM00487">
    <property type="entry name" value="DEXDc"/>
    <property type="match status" value="1"/>
</dbReference>
<accession>A0A2Y8ZTV9</accession>
<dbReference type="GO" id="GO:0016787">
    <property type="term" value="F:hydrolase activity"/>
    <property type="evidence" value="ECO:0007669"/>
    <property type="project" value="UniProtKB-KW"/>
</dbReference>
<dbReference type="Pfam" id="PF12029">
    <property type="entry name" value="DUF3516"/>
    <property type="match status" value="1"/>
</dbReference>
<dbReference type="CDD" id="cd17921">
    <property type="entry name" value="DEXHc_Ski2"/>
    <property type="match status" value="1"/>
</dbReference>
<evidence type="ECO:0000256" key="4">
    <source>
        <dbReference type="ARBA" id="ARBA00022840"/>
    </source>
</evidence>
<protein>
    <submittedName>
        <fullName evidence="7">Helicase conserved C-terminal domain-containing protein</fullName>
    </submittedName>
</protein>
<evidence type="ECO:0000259" key="5">
    <source>
        <dbReference type="PROSITE" id="PS51192"/>
    </source>
</evidence>
<dbReference type="PANTHER" id="PTHR12131:SF1">
    <property type="entry name" value="ATP-DEPENDENT RNA HELICASE SUPV3L1, MITOCHONDRIAL-RELATED"/>
    <property type="match status" value="1"/>
</dbReference>
<keyword evidence="3 7" id="KW-0347">Helicase</keyword>
<dbReference type="RefSeq" id="WP_109688984.1">
    <property type="nucleotide sequence ID" value="NZ_QGDN01000001.1"/>
</dbReference>
<evidence type="ECO:0000313" key="8">
    <source>
        <dbReference type="Proteomes" id="UP000250028"/>
    </source>
</evidence>
<evidence type="ECO:0000256" key="2">
    <source>
        <dbReference type="ARBA" id="ARBA00022801"/>
    </source>
</evidence>
<dbReference type="PROSITE" id="PS51192">
    <property type="entry name" value="HELICASE_ATP_BIND_1"/>
    <property type="match status" value="1"/>
</dbReference>
<dbReference type="InterPro" id="IPR050699">
    <property type="entry name" value="RNA-DNA_Helicase"/>
</dbReference>
<proteinExistence type="predicted"/>
<organism evidence="7 8">
    <name type="scientific">Branchiibius hedensis</name>
    <dbReference type="NCBI Taxonomy" id="672460"/>
    <lineage>
        <taxon>Bacteria</taxon>
        <taxon>Bacillati</taxon>
        <taxon>Actinomycetota</taxon>
        <taxon>Actinomycetes</taxon>
        <taxon>Micrococcales</taxon>
        <taxon>Dermacoccaceae</taxon>
        <taxon>Branchiibius</taxon>
    </lineage>
</organism>
<evidence type="ECO:0000313" key="7">
    <source>
        <dbReference type="EMBL" id="SSA35434.1"/>
    </source>
</evidence>
<dbReference type="GO" id="GO:0004386">
    <property type="term" value="F:helicase activity"/>
    <property type="evidence" value="ECO:0007669"/>
    <property type="project" value="UniProtKB-KW"/>
</dbReference>
<dbReference type="SMART" id="SM00490">
    <property type="entry name" value="HELICc"/>
    <property type="match status" value="1"/>
</dbReference>
<dbReference type="Pfam" id="PF00270">
    <property type="entry name" value="DEAD"/>
    <property type="match status" value="1"/>
</dbReference>
<dbReference type="Proteomes" id="UP000250028">
    <property type="component" value="Unassembled WGS sequence"/>
</dbReference>
<keyword evidence="4" id="KW-0067">ATP-binding</keyword>
<dbReference type="OrthoDB" id="3229913at2"/>
<sequence>MTLTDAIPSPADPDALYAVFTAWVRERGLTPYPHQDDAVLELLSGANVILATPTGSGKSLVAQAACFIALATDRVAFYTAPIKALVSEKFFDLVAIFGADNVGMITGDASVNADAPIICCTAEILANIALREGRTADVGLVVMDEFHFYSEPDRGWAWQVPLLELPQAQFLLMSATLGDVTRFEEDLTARTGRPTATITGVDRPVPLSYAWSVEPLPDLLAELIKTDQAPAYVVHFTQAAALEQARSLLTTPVATKEQRAAIAARIVDFRFNAGFGKTLNQLVRHGIGVHHAGMLPKYRRLVEQLAQEGLLPVICGTDTLGVGINVPIRTVVFTGLAKFDGSRQRILKAREFHQIAGRAGRAGFDTSGTVIVQAPEHVIEFARAVARAGNDAKKLRKVQRSKPAEGEVIWSEDTFNKLVAAEPEPLQSRMRINHSMMLNLIAREGDPFASTRKLLRDNHEDTRRQIRLTRQAIALYRELLASGVVRRLDQPLADGRQVELVTALQDSFALNQPLAPFALAALDLLDETAPDYALDVVSVIEAILEDPRPILLAQRHKARGIAIGQMKADGIEYDERMELLEEISWPQPLAELLEAAFETYRSAQPWVPLEALSPKSVVREMYENAWSFGDLVAQYQIGRSEGVVLRYLSDAYRTLRDTVPDGRKTPELADLIEWLGETVRQTDSSLLDEWEALLHPASAEGAAVGGPPPPPRRFTATKAFEIGVRNAMWRRLELAARRDVEGLLALEANLAALTDPPVEPVMDAEAWRSDLGAYYAEHDEMVTDADARNSSYLQVERQSEAWLVRQVIADPQGDRDWGIDGYVDLLASDHAGQTIILVQGLNRFDHLP</sequence>
<dbReference type="InterPro" id="IPR027417">
    <property type="entry name" value="P-loop_NTPase"/>
</dbReference>
<dbReference type="InterPro" id="IPR021904">
    <property type="entry name" value="DUF3516"/>
</dbReference>
<evidence type="ECO:0000259" key="6">
    <source>
        <dbReference type="PROSITE" id="PS51194"/>
    </source>
</evidence>
<dbReference type="SUPFAM" id="SSF52540">
    <property type="entry name" value="P-loop containing nucleoside triphosphate hydrolases"/>
    <property type="match status" value="1"/>
</dbReference>
<dbReference type="PANTHER" id="PTHR12131">
    <property type="entry name" value="ATP-DEPENDENT RNA AND DNA HELICASE"/>
    <property type="match status" value="1"/>
</dbReference>
<evidence type="ECO:0000256" key="1">
    <source>
        <dbReference type="ARBA" id="ARBA00022741"/>
    </source>
</evidence>
<feature type="domain" description="Helicase C-terminal" evidence="6">
    <location>
        <begin position="235"/>
        <end position="419"/>
    </location>
</feature>
<dbReference type="EMBL" id="UESZ01000001">
    <property type="protein sequence ID" value="SSA35434.1"/>
    <property type="molecule type" value="Genomic_DNA"/>
</dbReference>
<dbReference type="GO" id="GO:0003676">
    <property type="term" value="F:nucleic acid binding"/>
    <property type="evidence" value="ECO:0007669"/>
    <property type="project" value="InterPro"/>
</dbReference>
<dbReference type="InterPro" id="IPR011545">
    <property type="entry name" value="DEAD/DEAH_box_helicase_dom"/>
</dbReference>
<keyword evidence="8" id="KW-1185">Reference proteome</keyword>
<keyword evidence="1" id="KW-0547">Nucleotide-binding</keyword>
<dbReference type="Gene3D" id="3.40.50.300">
    <property type="entry name" value="P-loop containing nucleotide triphosphate hydrolases"/>
    <property type="match status" value="2"/>
</dbReference>
<evidence type="ECO:0000256" key="3">
    <source>
        <dbReference type="ARBA" id="ARBA00022806"/>
    </source>
</evidence>
<dbReference type="InterPro" id="IPR014001">
    <property type="entry name" value="Helicase_ATP-bd"/>
</dbReference>
<dbReference type="PROSITE" id="PS51194">
    <property type="entry name" value="HELICASE_CTER"/>
    <property type="match status" value="1"/>
</dbReference>
<keyword evidence="2" id="KW-0378">Hydrolase</keyword>
<name>A0A2Y8ZTV9_9MICO</name>
<dbReference type="Pfam" id="PF00271">
    <property type="entry name" value="Helicase_C"/>
    <property type="match status" value="1"/>
</dbReference>
<dbReference type="InterPro" id="IPR001650">
    <property type="entry name" value="Helicase_C-like"/>
</dbReference>
<feature type="domain" description="Helicase ATP-binding" evidence="5">
    <location>
        <begin position="39"/>
        <end position="195"/>
    </location>
</feature>
<dbReference type="AlphaFoldDB" id="A0A2Y8ZTV9"/>